<comment type="caution">
    <text evidence="1">The sequence shown here is derived from an EMBL/GenBank/DDBJ whole genome shotgun (WGS) entry which is preliminary data.</text>
</comment>
<accession>A0ACC6PTV5</accession>
<sequence>MAVRPEGTPCWADAMFLDLEVAKSFYAELLGWTFGEGQEEYGNYTQAYSDGKAVAALSPQMPGMDSPAAWNLYFATPDAAATAARIREYGGTLMMEPMEVGGFGTMVSAQDPSGVFFSAWQAAAHEGFEKTGEPGAYAWVDVHTRDARKADSFFPSVFPFEVQRMDVDDVDFHLWSIGGDPVAGRQKTEEDASDGLPPFANVYFAVSDCDTAVTTAVKLGGRLLSEPMDSPFGRSATVADPQGAVFSVIDLQNTKGEMPTFS</sequence>
<dbReference type="Proteomes" id="UP001377168">
    <property type="component" value="Unassembled WGS sequence"/>
</dbReference>
<proteinExistence type="predicted"/>
<name>A0ACC6PTV5_9ACTN</name>
<evidence type="ECO:0000313" key="2">
    <source>
        <dbReference type="Proteomes" id="UP001377168"/>
    </source>
</evidence>
<reference evidence="1" key="1">
    <citation type="submission" date="2024-03" db="EMBL/GenBank/DDBJ databases">
        <title>Novel Streptomyces species of biotechnological and ecological value are a feature of Machair soil.</title>
        <authorList>
            <person name="Prole J.R."/>
            <person name="Goodfellow M."/>
            <person name="Allenby N."/>
            <person name="Ward A.C."/>
        </authorList>
    </citation>
    <scope>NUCLEOTIDE SEQUENCE</scope>
    <source>
        <strain evidence="1">MS2.AVA.5</strain>
    </source>
</reference>
<protein>
    <submittedName>
        <fullName evidence="1">VOC family protein</fullName>
    </submittedName>
</protein>
<evidence type="ECO:0000313" key="1">
    <source>
        <dbReference type="EMBL" id="MEJ8634859.1"/>
    </source>
</evidence>
<dbReference type="EMBL" id="JBBKAJ010000022">
    <property type="protein sequence ID" value="MEJ8634859.1"/>
    <property type="molecule type" value="Genomic_DNA"/>
</dbReference>
<gene>
    <name evidence="1" type="ORF">WKI67_15810</name>
</gene>
<organism evidence="1 2">
    <name type="scientific">Streptomyces achmelvichensis</name>
    <dbReference type="NCBI Taxonomy" id="3134111"/>
    <lineage>
        <taxon>Bacteria</taxon>
        <taxon>Bacillati</taxon>
        <taxon>Actinomycetota</taxon>
        <taxon>Actinomycetes</taxon>
        <taxon>Kitasatosporales</taxon>
        <taxon>Streptomycetaceae</taxon>
        <taxon>Streptomyces</taxon>
    </lineage>
</organism>
<keyword evidence="2" id="KW-1185">Reference proteome</keyword>